<accession>A0A2M8L507</accession>
<proteinExistence type="predicted"/>
<reference evidence="2" key="1">
    <citation type="submission" date="2017-09" db="EMBL/GenBank/DDBJ databases">
        <title>Depth-based differentiation of microbial function through sediment-hosted aquifers and enrichment of novel symbionts in the deep terrestrial subsurface.</title>
        <authorList>
            <person name="Probst A.J."/>
            <person name="Ladd B."/>
            <person name="Jarett J.K."/>
            <person name="Geller-Mcgrath D.E."/>
            <person name="Sieber C.M.K."/>
            <person name="Emerson J.B."/>
            <person name="Anantharaman K."/>
            <person name="Thomas B.C."/>
            <person name="Malmstrom R."/>
            <person name="Stieglmeier M."/>
            <person name="Klingl A."/>
            <person name="Woyke T."/>
            <person name="Ryan C.M."/>
            <person name="Banfield J.F."/>
        </authorList>
    </citation>
    <scope>NUCLEOTIDE SEQUENCE [LARGE SCALE GENOMIC DNA]</scope>
</reference>
<sequence length="78" mass="8805">MSTQTKPTTVSLPLTALKFLYKNTQGDKIVCEIDVDSLKKVNEPSTIDDMVAEARLEYFTGKTKGFRDTNKLIDYLNT</sequence>
<evidence type="ECO:0000313" key="1">
    <source>
        <dbReference type="EMBL" id="PJE68919.1"/>
    </source>
</evidence>
<protein>
    <submittedName>
        <fullName evidence="1">Uncharacterized protein</fullName>
    </submittedName>
</protein>
<gene>
    <name evidence="1" type="ORF">COU96_02580</name>
</gene>
<name>A0A2M8L507_9BACT</name>
<organism evidence="1 2">
    <name type="scientific">Candidatus Shapirobacteria bacterium CG10_big_fil_rev_8_21_14_0_10_38_14</name>
    <dbReference type="NCBI Taxonomy" id="1974483"/>
    <lineage>
        <taxon>Bacteria</taxon>
        <taxon>Candidatus Shapironibacteriota</taxon>
    </lineage>
</organism>
<dbReference type="AlphaFoldDB" id="A0A2M8L507"/>
<dbReference type="EMBL" id="PFEL01000094">
    <property type="protein sequence ID" value="PJE68919.1"/>
    <property type="molecule type" value="Genomic_DNA"/>
</dbReference>
<evidence type="ECO:0000313" key="2">
    <source>
        <dbReference type="Proteomes" id="UP000229500"/>
    </source>
</evidence>
<comment type="caution">
    <text evidence="1">The sequence shown here is derived from an EMBL/GenBank/DDBJ whole genome shotgun (WGS) entry which is preliminary data.</text>
</comment>
<dbReference type="Proteomes" id="UP000229500">
    <property type="component" value="Unassembled WGS sequence"/>
</dbReference>